<comment type="caution">
    <text evidence="1">The sequence shown here is derived from an EMBL/GenBank/DDBJ whole genome shotgun (WGS) entry which is preliminary data.</text>
</comment>
<gene>
    <name evidence="1" type="ORF">ACHKAR_19580</name>
</gene>
<keyword evidence="2" id="KW-1185">Reference proteome</keyword>
<dbReference type="EMBL" id="JBIPKE010000020">
    <property type="protein sequence ID" value="MFH6985663.1"/>
    <property type="molecule type" value="Genomic_DNA"/>
</dbReference>
<reference evidence="1 2" key="1">
    <citation type="journal article" date="2013" name="Int. J. Syst. Evol. Microbiol.">
        <title>Marinoscillum luteum sp. nov., isolated from marine sediment.</title>
        <authorList>
            <person name="Cha I.T."/>
            <person name="Park S.J."/>
            <person name="Kim S.J."/>
            <person name="Kim J.G."/>
            <person name="Jung M.Y."/>
            <person name="Shin K.S."/>
            <person name="Kwon K.K."/>
            <person name="Yang S.H."/>
            <person name="Seo Y.S."/>
            <person name="Rhee S.K."/>
        </authorList>
    </citation>
    <scope>NUCLEOTIDE SEQUENCE [LARGE SCALE GENOMIC DNA]</scope>
    <source>
        <strain evidence="1 2">KCTC 23939</strain>
    </source>
</reference>
<evidence type="ECO:0000313" key="2">
    <source>
        <dbReference type="Proteomes" id="UP001610063"/>
    </source>
</evidence>
<organism evidence="1 2">
    <name type="scientific">Marinoscillum luteum</name>
    <dbReference type="NCBI Taxonomy" id="861051"/>
    <lineage>
        <taxon>Bacteria</taxon>
        <taxon>Pseudomonadati</taxon>
        <taxon>Bacteroidota</taxon>
        <taxon>Cytophagia</taxon>
        <taxon>Cytophagales</taxon>
        <taxon>Reichenbachiellaceae</taxon>
        <taxon>Marinoscillum</taxon>
    </lineage>
</organism>
<dbReference type="Proteomes" id="UP001610063">
    <property type="component" value="Unassembled WGS sequence"/>
</dbReference>
<protein>
    <recommendedName>
        <fullName evidence="3">Sulfotransferase domain-containing protein</fullName>
    </recommendedName>
</protein>
<sequence>MIITPDFVWTHMAKTGGYSVHRMISLVGDENIQLDPLGGEWSDYRRHEPFWMRSEKCGYDITANKIKVLTIRRLPAWILSFGEFKKREEGFEFDLQELSKGYFKHEKRDMVSGGLSDPGSYDTHHADEALAYYRPETIDHWWKQESLNEDVVCFLGRFYTLTPLQIKQMSCSHENSNEYDRNLGKRFSQRQLEELYHNCPLWSTYEQKVYGSLLV</sequence>
<proteinExistence type="predicted"/>
<evidence type="ECO:0000313" key="1">
    <source>
        <dbReference type="EMBL" id="MFH6985663.1"/>
    </source>
</evidence>
<accession>A0ABW7NDP2</accession>
<name>A0ABW7NDP2_9BACT</name>
<dbReference type="RefSeq" id="WP_159581555.1">
    <property type="nucleotide sequence ID" value="NZ_JBIPKE010000020.1"/>
</dbReference>
<evidence type="ECO:0008006" key="3">
    <source>
        <dbReference type="Google" id="ProtNLM"/>
    </source>
</evidence>